<dbReference type="Gene3D" id="3.20.20.190">
    <property type="entry name" value="Phosphatidylinositol (PI) phosphodiesterase"/>
    <property type="match status" value="1"/>
</dbReference>
<feature type="domain" description="GP-PDE" evidence="1">
    <location>
        <begin position="24"/>
        <end position="270"/>
    </location>
</feature>
<dbReference type="InterPro" id="IPR030395">
    <property type="entry name" value="GP_PDE_dom"/>
</dbReference>
<dbReference type="PANTHER" id="PTHR46211:SF1">
    <property type="entry name" value="GLYCEROPHOSPHODIESTER PHOSPHODIESTERASE, CYTOPLASMIC"/>
    <property type="match status" value="1"/>
</dbReference>
<organism evidence="2 3">
    <name type="scientific">Rosistilla ulvae</name>
    <dbReference type="NCBI Taxonomy" id="1930277"/>
    <lineage>
        <taxon>Bacteria</taxon>
        <taxon>Pseudomonadati</taxon>
        <taxon>Planctomycetota</taxon>
        <taxon>Planctomycetia</taxon>
        <taxon>Pirellulales</taxon>
        <taxon>Pirellulaceae</taxon>
        <taxon>Rosistilla</taxon>
    </lineage>
</organism>
<dbReference type="InterPro" id="IPR017946">
    <property type="entry name" value="PLC-like_Pdiesterase_TIM-brl"/>
</dbReference>
<protein>
    <submittedName>
        <fullName evidence="2">Putative glycerophosphoryl diester phosphodiesterase 1</fullName>
        <ecNumber evidence="2">3.1.4.46</ecNumber>
    </submittedName>
</protein>
<dbReference type="CDD" id="cd08582">
    <property type="entry name" value="GDPD_like_2"/>
    <property type="match status" value="1"/>
</dbReference>
<accession>A0A517M758</accession>
<dbReference type="KEGG" id="ruv:EC9_49190"/>
<dbReference type="Pfam" id="PF03009">
    <property type="entry name" value="GDPD"/>
    <property type="match status" value="1"/>
</dbReference>
<dbReference type="PANTHER" id="PTHR46211">
    <property type="entry name" value="GLYCEROPHOSPHORYL DIESTER PHOSPHODIESTERASE"/>
    <property type="match status" value="1"/>
</dbReference>
<evidence type="ECO:0000313" key="2">
    <source>
        <dbReference type="EMBL" id="QDS90703.1"/>
    </source>
</evidence>
<sequence>MLNGRWLLAALFVCGSLDTTLWAQMIVGHRGASYDAPENTVAAFEEAWRQQADGVEGDFYLTTDGQIVCIHDRDTQRTGGRRLKVSDSSLEQLRELEYGAWKDARFAGEPLPTFADVWKAIPAGKLFVVELKVGPEIVLPLKHQLEELNIPLDQVLIICFNSDTVARCKELLPTVRTHWLTSYKKDANSGKWRPSVDQIAQTIRDCGADGLGTQGNRQVVTPEFIAQLKSRGMEEFHVWTVDSPDDARYFQKLGAMGITTNRPALIRESLTTETR</sequence>
<dbReference type="RefSeq" id="WP_145348473.1">
    <property type="nucleotide sequence ID" value="NZ_CP036261.1"/>
</dbReference>
<proteinExistence type="predicted"/>
<dbReference type="Proteomes" id="UP000319557">
    <property type="component" value="Chromosome"/>
</dbReference>
<reference evidence="2 3" key="1">
    <citation type="submission" date="2019-02" db="EMBL/GenBank/DDBJ databases">
        <title>Deep-cultivation of Planctomycetes and their phenomic and genomic characterization uncovers novel biology.</title>
        <authorList>
            <person name="Wiegand S."/>
            <person name="Jogler M."/>
            <person name="Boedeker C."/>
            <person name="Pinto D."/>
            <person name="Vollmers J."/>
            <person name="Rivas-Marin E."/>
            <person name="Kohn T."/>
            <person name="Peeters S.H."/>
            <person name="Heuer A."/>
            <person name="Rast P."/>
            <person name="Oberbeckmann S."/>
            <person name="Bunk B."/>
            <person name="Jeske O."/>
            <person name="Meyerdierks A."/>
            <person name="Storesund J.E."/>
            <person name="Kallscheuer N."/>
            <person name="Luecker S."/>
            <person name="Lage O.M."/>
            <person name="Pohl T."/>
            <person name="Merkel B.J."/>
            <person name="Hornburger P."/>
            <person name="Mueller R.-W."/>
            <person name="Bruemmer F."/>
            <person name="Labrenz M."/>
            <person name="Spormann A.M."/>
            <person name="Op den Camp H."/>
            <person name="Overmann J."/>
            <person name="Amann R."/>
            <person name="Jetten M.S.M."/>
            <person name="Mascher T."/>
            <person name="Medema M.H."/>
            <person name="Devos D.P."/>
            <person name="Kaster A.-K."/>
            <person name="Ovreas L."/>
            <person name="Rohde M."/>
            <person name="Galperin M.Y."/>
            <person name="Jogler C."/>
        </authorList>
    </citation>
    <scope>NUCLEOTIDE SEQUENCE [LARGE SCALE GENOMIC DNA]</scope>
    <source>
        <strain evidence="2 3">EC9</strain>
    </source>
</reference>
<name>A0A517M758_9BACT</name>
<dbReference type="OrthoDB" id="238714at2"/>
<keyword evidence="2" id="KW-0378">Hydrolase</keyword>
<dbReference type="AlphaFoldDB" id="A0A517M758"/>
<dbReference type="PROSITE" id="PS51704">
    <property type="entry name" value="GP_PDE"/>
    <property type="match status" value="1"/>
</dbReference>
<dbReference type="GO" id="GO:0006629">
    <property type="term" value="P:lipid metabolic process"/>
    <property type="evidence" value="ECO:0007669"/>
    <property type="project" value="InterPro"/>
</dbReference>
<dbReference type="SUPFAM" id="SSF51695">
    <property type="entry name" value="PLC-like phosphodiesterases"/>
    <property type="match status" value="1"/>
</dbReference>
<dbReference type="GO" id="GO:0008889">
    <property type="term" value="F:glycerophosphodiester phosphodiesterase activity"/>
    <property type="evidence" value="ECO:0007669"/>
    <property type="project" value="UniProtKB-EC"/>
</dbReference>
<dbReference type="EC" id="3.1.4.46" evidence="2"/>
<dbReference type="EMBL" id="CP036261">
    <property type="protein sequence ID" value="QDS90703.1"/>
    <property type="molecule type" value="Genomic_DNA"/>
</dbReference>
<evidence type="ECO:0000259" key="1">
    <source>
        <dbReference type="PROSITE" id="PS51704"/>
    </source>
</evidence>
<gene>
    <name evidence="2" type="primary">glpQ1</name>
    <name evidence="2" type="ORF">EC9_49190</name>
</gene>
<keyword evidence="3" id="KW-1185">Reference proteome</keyword>
<evidence type="ECO:0000313" key="3">
    <source>
        <dbReference type="Proteomes" id="UP000319557"/>
    </source>
</evidence>